<sequence length="135" mass="15029">MTLKKHFESVFGMLAMLLALIMAQAAAYNLGGRIGDTLVPLLSLILTGYAIQYAMRQPGNVLPSIVAMTVSFGLLSVFLSFSWYLRRMLFDLNTNYFLTGERDSLILYVVLPHMMLAILAPVLIRRAGQLSRDKG</sequence>
<proteinExistence type="predicted"/>
<keyword evidence="1" id="KW-0812">Transmembrane</keyword>
<organism evidence="2 3">
    <name type="scientific">Ponticaulis profundi</name>
    <dbReference type="NCBI Taxonomy" id="2665222"/>
    <lineage>
        <taxon>Bacteria</taxon>
        <taxon>Pseudomonadati</taxon>
        <taxon>Pseudomonadota</taxon>
        <taxon>Alphaproteobacteria</taxon>
        <taxon>Hyphomonadales</taxon>
        <taxon>Hyphomonadaceae</taxon>
        <taxon>Ponticaulis</taxon>
    </lineage>
</organism>
<feature type="transmembrane region" description="Helical" evidence="1">
    <location>
        <begin position="37"/>
        <end position="54"/>
    </location>
</feature>
<dbReference type="RefSeq" id="WP_377377612.1">
    <property type="nucleotide sequence ID" value="NZ_JBHSSW010000009.1"/>
</dbReference>
<comment type="caution">
    <text evidence="2">The sequence shown here is derived from an EMBL/GenBank/DDBJ whole genome shotgun (WGS) entry which is preliminary data.</text>
</comment>
<gene>
    <name evidence="2" type="ORF">ACFQDM_07675</name>
</gene>
<evidence type="ECO:0000313" key="3">
    <source>
        <dbReference type="Proteomes" id="UP001596303"/>
    </source>
</evidence>
<evidence type="ECO:0008006" key="4">
    <source>
        <dbReference type="Google" id="ProtNLM"/>
    </source>
</evidence>
<evidence type="ECO:0000313" key="2">
    <source>
        <dbReference type="EMBL" id="MFC6197951.1"/>
    </source>
</evidence>
<protein>
    <recommendedName>
        <fullName evidence="4">Rod shape-determining protein MreD</fullName>
    </recommendedName>
</protein>
<reference evidence="3" key="1">
    <citation type="journal article" date="2019" name="Int. J. Syst. Evol. Microbiol.">
        <title>The Global Catalogue of Microorganisms (GCM) 10K type strain sequencing project: providing services to taxonomists for standard genome sequencing and annotation.</title>
        <authorList>
            <consortium name="The Broad Institute Genomics Platform"/>
            <consortium name="The Broad Institute Genome Sequencing Center for Infectious Disease"/>
            <person name="Wu L."/>
            <person name="Ma J."/>
        </authorList>
    </citation>
    <scope>NUCLEOTIDE SEQUENCE [LARGE SCALE GENOMIC DNA]</scope>
    <source>
        <strain evidence="3">CGMCC-1.15741</strain>
    </source>
</reference>
<dbReference type="Proteomes" id="UP001596303">
    <property type="component" value="Unassembled WGS sequence"/>
</dbReference>
<dbReference type="EMBL" id="JBHSSW010000009">
    <property type="protein sequence ID" value="MFC6197951.1"/>
    <property type="molecule type" value="Genomic_DNA"/>
</dbReference>
<keyword evidence="1" id="KW-0472">Membrane</keyword>
<evidence type="ECO:0000256" key="1">
    <source>
        <dbReference type="SAM" id="Phobius"/>
    </source>
</evidence>
<name>A0ABW1S8U6_9PROT</name>
<feature type="transmembrane region" description="Helical" evidence="1">
    <location>
        <begin position="105"/>
        <end position="124"/>
    </location>
</feature>
<keyword evidence="3" id="KW-1185">Reference proteome</keyword>
<feature type="transmembrane region" description="Helical" evidence="1">
    <location>
        <begin position="61"/>
        <end position="85"/>
    </location>
</feature>
<keyword evidence="1" id="KW-1133">Transmembrane helix</keyword>
<accession>A0ABW1S8U6</accession>